<feature type="chain" id="PRO_5008286872" description="Outer membrane protein beta-barrel domain-containing protein" evidence="1">
    <location>
        <begin position="22"/>
        <end position="142"/>
    </location>
</feature>
<name>A0A199XRZ7_9FLAO</name>
<protein>
    <recommendedName>
        <fullName evidence="4">Outer membrane protein beta-barrel domain-containing protein</fullName>
    </recommendedName>
</protein>
<reference evidence="2 3" key="1">
    <citation type="submission" date="2016-06" db="EMBL/GenBank/DDBJ databases">
        <title>Draft genome sequence of Flavobacterium succinicans strain DD5b.</title>
        <authorList>
            <person name="Poehlein A."/>
            <person name="Daniel R."/>
            <person name="Simeonova D.D."/>
        </authorList>
    </citation>
    <scope>NUCLEOTIDE SEQUENCE [LARGE SCALE GENOMIC DNA]</scope>
    <source>
        <strain evidence="2 3">DD5b</strain>
    </source>
</reference>
<evidence type="ECO:0008006" key="4">
    <source>
        <dbReference type="Google" id="ProtNLM"/>
    </source>
</evidence>
<dbReference type="PATRIC" id="fig|29536.5.peg.1116"/>
<accession>A0A199XRZ7</accession>
<evidence type="ECO:0000313" key="3">
    <source>
        <dbReference type="Proteomes" id="UP000093807"/>
    </source>
</evidence>
<keyword evidence="1" id="KW-0732">Signal</keyword>
<organism evidence="2 3">
    <name type="scientific">Flavobacterium succinicans</name>
    <dbReference type="NCBI Taxonomy" id="29536"/>
    <lineage>
        <taxon>Bacteria</taxon>
        <taxon>Pseudomonadati</taxon>
        <taxon>Bacteroidota</taxon>
        <taxon>Flavobacteriia</taxon>
        <taxon>Flavobacteriales</taxon>
        <taxon>Flavobacteriaceae</taxon>
        <taxon>Flavobacterium</taxon>
    </lineage>
</organism>
<feature type="signal peptide" evidence="1">
    <location>
        <begin position="1"/>
        <end position="21"/>
    </location>
</feature>
<dbReference type="RefSeq" id="WP_064714919.1">
    <property type="nucleotide sequence ID" value="NZ_JMTM01000022.1"/>
</dbReference>
<gene>
    <name evidence="2" type="ORF">FLB_10680</name>
</gene>
<evidence type="ECO:0000256" key="1">
    <source>
        <dbReference type="SAM" id="SignalP"/>
    </source>
</evidence>
<dbReference type="Proteomes" id="UP000093807">
    <property type="component" value="Unassembled WGS sequence"/>
</dbReference>
<evidence type="ECO:0000313" key="2">
    <source>
        <dbReference type="EMBL" id="OAZ04533.1"/>
    </source>
</evidence>
<dbReference type="EMBL" id="JMTM01000022">
    <property type="protein sequence ID" value="OAZ04533.1"/>
    <property type="molecule type" value="Genomic_DNA"/>
</dbReference>
<keyword evidence="3" id="KW-1185">Reference proteome</keyword>
<comment type="caution">
    <text evidence="2">The sequence shown here is derived from an EMBL/GenBank/DDBJ whole genome shotgun (WGS) entry which is preliminary data.</text>
</comment>
<dbReference type="AlphaFoldDB" id="A0A199XRZ7"/>
<sequence>MQKNRLTIIIAILLFSFTTSAQVAVSGFTDLAFGFNTDKEKKVSFEMKVFTNNYLDVLPFEASAFYNFPTKEYHRFSLGLGLNFSPFISEVNAIVVPVALEIFPIKEFKKIAVVFEVAPMILNGDDTAVRGLIGIRYSFDKR</sequence>
<dbReference type="OrthoDB" id="1122115at2"/>
<proteinExistence type="predicted"/>